<accession>A0AAW2ZBC3</accession>
<feature type="coiled-coil region" evidence="4">
    <location>
        <begin position="302"/>
        <end position="349"/>
    </location>
</feature>
<dbReference type="InterPro" id="IPR051885">
    <property type="entry name" value="CC_CF"/>
</dbReference>
<evidence type="ECO:0000256" key="1">
    <source>
        <dbReference type="ARBA" id="ARBA00004138"/>
    </source>
</evidence>
<feature type="compositionally biased region" description="Acidic residues" evidence="5">
    <location>
        <begin position="54"/>
        <end position="73"/>
    </location>
</feature>
<keyword evidence="2 4" id="KW-0175">Coiled coil</keyword>
<comment type="subcellular location">
    <subcellularLocation>
        <location evidence="1">Cell projection</location>
        <location evidence="1">Cilium</location>
    </subcellularLocation>
</comment>
<sequence>MNEEVTDDEPAQYEEQDATDAQEEIEEQTQEDQGDDDEDGQINEIDQVQQYLNEADEEEDDHQNEEYEGDQDDTEKLVSIQDGEMIEDDLEQLERDSEQDQVIEEEEEEEEEERYAEAQDDTEVSHDRLLELYRRALEEKDRLYQQAKKQQAKLAEVFKNTKKAGDDSSKDKVLTETEERYAKHVGEHKELRNELNELKSKNREQLSSMRAKLELRQANADELQISYRNFKISQAYSAVGSRTGKPIPKKRIEAFAKIEKEKDEQVRKVRTAYIELKNMKEALDDSIKKKEEFSKGLHLIDFEQLKMENSTLNEKIEEKNETTTTVHVLTHVKEKLQFVQSENSEMQRALGLLDDDLAKHKDILGQIKRERDVLKTENLDMRDQTPLVGNDALLMDYENRKKEIAVLKNRVSRLEKSTLITDSQD</sequence>
<name>A0AAW2ZBC3_9EUKA</name>
<dbReference type="GO" id="GO:0005930">
    <property type="term" value="C:axoneme"/>
    <property type="evidence" value="ECO:0007669"/>
    <property type="project" value="TreeGrafter"/>
</dbReference>
<dbReference type="AlphaFoldDB" id="A0AAW2ZBC3"/>
<keyword evidence="3" id="KW-0966">Cell projection</keyword>
<feature type="compositionally biased region" description="Acidic residues" evidence="5">
    <location>
        <begin position="1"/>
        <end position="41"/>
    </location>
</feature>
<protein>
    <submittedName>
        <fullName evidence="7">Coiled-coil domain-containing protein</fullName>
    </submittedName>
</protein>
<organism evidence="7 8">
    <name type="scientific">Acrasis kona</name>
    <dbReference type="NCBI Taxonomy" id="1008807"/>
    <lineage>
        <taxon>Eukaryota</taxon>
        <taxon>Discoba</taxon>
        <taxon>Heterolobosea</taxon>
        <taxon>Tetramitia</taxon>
        <taxon>Eutetramitia</taxon>
        <taxon>Acrasidae</taxon>
        <taxon>Acrasis</taxon>
    </lineage>
</organism>
<evidence type="ECO:0000256" key="3">
    <source>
        <dbReference type="ARBA" id="ARBA00023273"/>
    </source>
</evidence>
<proteinExistence type="predicted"/>
<dbReference type="Pfam" id="PF13870">
    <property type="entry name" value="CCDC113_CCDC96_CC"/>
    <property type="match status" value="1"/>
</dbReference>
<keyword evidence="8" id="KW-1185">Reference proteome</keyword>
<dbReference type="Proteomes" id="UP001431209">
    <property type="component" value="Unassembled WGS sequence"/>
</dbReference>
<feature type="compositionally biased region" description="Acidic residues" evidence="5">
    <location>
        <begin position="99"/>
        <end position="122"/>
    </location>
</feature>
<evidence type="ECO:0000256" key="2">
    <source>
        <dbReference type="ARBA" id="ARBA00023054"/>
    </source>
</evidence>
<dbReference type="EMBL" id="JAOPGA020001311">
    <property type="protein sequence ID" value="KAL0487157.1"/>
    <property type="molecule type" value="Genomic_DNA"/>
</dbReference>
<dbReference type="PANTHER" id="PTHR15654">
    <property type="entry name" value="COILED-COIL DOMAIN-CONTAINING PROTEIN 113-RELATED"/>
    <property type="match status" value="1"/>
</dbReference>
<evidence type="ECO:0000259" key="6">
    <source>
        <dbReference type="Pfam" id="PF13870"/>
    </source>
</evidence>
<reference evidence="7 8" key="1">
    <citation type="submission" date="2024-03" db="EMBL/GenBank/DDBJ databases">
        <title>The Acrasis kona genome and developmental transcriptomes reveal deep origins of eukaryotic multicellular pathways.</title>
        <authorList>
            <person name="Sheikh S."/>
            <person name="Fu C.-J."/>
            <person name="Brown M.W."/>
            <person name="Baldauf S.L."/>
        </authorList>
    </citation>
    <scope>NUCLEOTIDE SEQUENCE [LARGE SCALE GENOMIC DNA]</scope>
    <source>
        <strain evidence="7 8">ATCC MYA-3509</strain>
    </source>
</reference>
<evidence type="ECO:0000256" key="5">
    <source>
        <dbReference type="SAM" id="MobiDB-lite"/>
    </source>
</evidence>
<dbReference type="GO" id="GO:0060271">
    <property type="term" value="P:cilium assembly"/>
    <property type="evidence" value="ECO:0007669"/>
    <property type="project" value="TreeGrafter"/>
</dbReference>
<gene>
    <name evidence="7" type="ORF">AKO1_001041</name>
</gene>
<comment type="caution">
    <text evidence="7">The sequence shown here is derived from an EMBL/GenBank/DDBJ whole genome shotgun (WGS) entry which is preliminary data.</text>
</comment>
<dbReference type="InterPro" id="IPR025254">
    <property type="entry name" value="CCDC113/CCDC96_CC"/>
</dbReference>
<evidence type="ECO:0000313" key="8">
    <source>
        <dbReference type="Proteomes" id="UP001431209"/>
    </source>
</evidence>
<feature type="domain" description="CCDC113/CCDC96 coiled-coil" evidence="6">
    <location>
        <begin position="260"/>
        <end position="417"/>
    </location>
</feature>
<evidence type="ECO:0000313" key="7">
    <source>
        <dbReference type="EMBL" id="KAL0487157.1"/>
    </source>
</evidence>
<feature type="region of interest" description="Disordered" evidence="5">
    <location>
        <begin position="1"/>
        <end position="126"/>
    </location>
</feature>
<dbReference type="GO" id="GO:0036064">
    <property type="term" value="C:ciliary basal body"/>
    <property type="evidence" value="ECO:0007669"/>
    <property type="project" value="TreeGrafter"/>
</dbReference>
<dbReference type="PANTHER" id="PTHR15654:SF1">
    <property type="entry name" value="COILED-COIL DOMAIN-CONTAINING PROTEIN 96"/>
    <property type="match status" value="1"/>
</dbReference>
<evidence type="ECO:0000256" key="4">
    <source>
        <dbReference type="SAM" id="Coils"/>
    </source>
</evidence>